<comment type="caution">
    <text evidence="20">The sequence shown here is derived from an EMBL/GenBank/DDBJ whole genome shotgun (WGS) entry which is preliminary data.</text>
</comment>
<dbReference type="GO" id="GO:0032049">
    <property type="term" value="P:cardiolipin biosynthetic process"/>
    <property type="evidence" value="ECO:0007669"/>
    <property type="project" value="InterPro"/>
</dbReference>
<keyword evidence="10" id="KW-0548">Nucleotidyltransferase</keyword>
<evidence type="ECO:0000313" key="21">
    <source>
        <dbReference type="Proteomes" id="UP001054857"/>
    </source>
</evidence>
<evidence type="ECO:0000256" key="6">
    <source>
        <dbReference type="ARBA" id="ARBA00012487"/>
    </source>
</evidence>
<evidence type="ECO:0000256" key="2">
    <source>
        <dbReference type="ARBA" id="ARBA00004443"/>
    </source>
</evidence>
<dbReference type="EMBL" id="BMAR01000003">
    <property type="protein sequence ID" value="GFR42538.1"/>
    <property type="molecule type" value="Genomic_DNA"/>
</dbReference>
<dbReference type="PANTHER" id="PTHR13619:SF0">
    <property type="entry name" value="PHOSPHATIDATE CYTIDYLYLTRANSFERASE, MITOCHONDRIAL"/>
    <property type="match status" value="1"/>
</dbReference>
<keyword evidence="9" id="KW-0808">Transferase</keyword>
<evidence type="ECO:0000256" key="11">
    <source>
        <dbReference type="ARBA" id="ARBA00022792"/>
    </source>
</evidence>
<dbReference type="Proteomes" id="UP001054857">
    <property type="component" value="Unassembled WGS sequence"/>
</dbReference>
<evidence type="ECO:0000256" key="3">
    <source>
        <dbReference type="ARBA" id="ARBA00005119"/>
    </source>
</evidence>
<dbReference type="EC" id="2.7.7.41" evidence="6"/>
<keyword evidence="15" id="KW-0472">Membrane</keyword>
<evidence type="ECO:0000256" key="18">
    <source>
        <dbReference type="ARBA" id="ARBA00029893"/>
    </source>
</evidence>
<evidence type="ECO:0000256" key="8">
    <source>
        <dbReference type="ARBA" id="ARBA00022516"/>
    </source>
</evidence>
<evidence type="ECO:0000256" key="15">
    <source>
        <dbReference type="ARBA" id="ARBA00023136"/>
    </source>
</evidence>
<evidence type="ECO:0000256" key="5">
    <source>
        <dbReference type="ARBA" id="ARBA00005458"/>
    </source>
</evidence>
<keyword evidence="13" id="KW-0443">Lipid metabolism</keyword>
<comment type="pathway">
    <text evidence="3">Phospholipid metabolism; CDP-diacylglycerol biosynthesis; CDP-diacylglycerol from sn-glycerol 3-phosphate: step 3/3.</text>
</comment>
<comment type="pathway">
    <text evidence="4">Lipid metabolism.</text>
</comment>
<comment type="similarity">
    <text evidence="5">Belongs to the TAM41 family.</text>
</comment>
<sequence length="432" mass="45504">DIQSRFSNMASAQSLLHSPASPRLATILQHFPPVTYAFAYGSGAHYQPGLYDVTGKDPLADNSTMASETSANSRSPSSSNGTNSSRSKGPVLDFIFAVKDAHQWHEQNLKRNPEHYSWVGRLGPEVVCGISEAVGVGVHFNTLVQLDAQTTIKYGVIEADTLHQDLSYWTSMYIAGRLHKPVTPLTPPASSSSAASSSSSSSSSPTAASLEGAQLLNRHHALATALLLLPPTFTEEELLRTIVGLSYRGDVRLAVRAEDPAKVERITAGSWAGLRNMYLPLIGGEESSRYSAIGLQPAGEVAGSHSSSSSAPPGLLWRQDKSPASQQAALQLLPPGLLLEMAGRLGYHVPLEHLLPGAPTQGEVVAAALRGGSATRLAADSLAALVRRASIYQAAAGLLAAGGGKAVQYVGAKLGKALRPLWQQARQQAGGR</sequence>
<evidence type="ECO:0000256" key="17">
    <source>
        <dbReference type="ARBA" id="ARBA00023264"/>
    </source>
</evidence>
<dbReference type="GO" id="GO:0004605">
    <property type="term" value="F:phosphatidate cytidylyltransferase activity"/>
    <property type="evidence" value="ECO:0007669"/>
    <property type="project" value="UniProtKB-EC"/>
</dbReference>
<dbReference type="Pfam" id="PF09139">
    <property type="entry name" value="Tam41_Mmp37"/>
    <property type="match status" value="1"/>
</dbReference>
<keyword evidence="17" id="KW-1208">Phospholipid metabolism</keyword>
<comment type="cofactor">
    <cofactor evidence="1">
        <name>Mg(2+)</name>
        <dbReference type="ChEBI" id="CHEBI:18420"/>
    </cofactor>
</comment>
<evidence type="ECO:0000256" key="14">
    <source>
        <dbReference type="ARBA" id="ARBA00023128"/>
    </source>
</evidence>
<keyword evidence="21" id="KW-1185">Reference proteome</keyword>
<comment type="subcellular location">
    <subcellularLocation>
        <location evidence="2">Mitochondrion inner membrane</location>
        <topology evidence="2">Peripheral membrane protein</topology>
        <orientation evidence="2">Matrix side</orientation>
    </subcellularLocation>
</comment>
<keyword evidence="16" id="KW-0594">Phospholipid biosynthesis</keyword>
<evidence type="ECO:0000256" key="4">
    <source>
        <dbReference type="ARBA" id="ARBA00005189"/>
    </source>
</evidence>
<proteinExistence type="inferred from homology"/>
<feature type="non-terminal residue" evidence="20">
    <location>
        <position position="432"/>
    </location>
</feature>
<dbReference type="AlphaFoldDB" id="A0AAD3DJ85"/>
<evidence type="ECO:0000313" key="20">
    <source>
        <dbReference type="EMBL" id="GFR42538.1"/>
    </source>
</evidence>
<evidence type="ECO:0000256" key="12">
    <source>
        <dbReference type="ARBA" id="ARBA00022842"/>
    </source>
</evidence>
<keyword evidence="11" id="KW-0999">Mitochondrion inner membrane</keyword>
<feature type="compositionally biased region" description="Low complexity" evidence="19">
    <location>
        <begin position="188"/>
        <end position="207"/>
    </location>
</feature>
<dbReference type="InterPro" id="IPR015222">
    <property type="entry name" value="Tam41"/>
</dbReference>
<feature type="compositionally biased region" description="Low complexity" evidence="19">
    <location>
        <begin position="66"/>
        <end position="86"/>
    </location>
</feature>
<protein>
    <recommendedName>
        <fullName evidence="7">Phosphatidate cytidylyltransferase, mitochondrial</fullName>
        <ecNumber evidence="6">2.7.7.41</ecNumber>
    </recommendedName>
    <alternativeName>
        <fullName evidence="18">CDP-diacylglycerol synthase</fullName>
    </alternativeName>
</protein>
<dbReference type="PANTHER" id="PTHR13619">
    <property type="entry name" value="PHOSPHATIDATE CYTIDYLYLTRANSFERASE, MITOCHONDRIAL"/>
    <property type="match status" value="1"/>
</dbReference>
<organism evidence="20 21">
    <name type="scientific">Astrephomene gubernaculifera</name>
    <dbReference type="NCBI Taxonomy" id="47775"/>
    <lineage>
        <taxon>Eukaryota</taxon>
        <taxon>Viridiplantae</taxon>
        <taxon>Chlorophyta</taxon>
        <taxon>core chlorophytes</taxon>
        <taxon>Chlorophyceae</taxon>
        <taxon>CS clade</taxon>
        <taxon>Chlamydomonadales</taxon>
        <taxon>Astrephomenaceae</taxon>
        <taxon>Astrephomene</taxon>
    </lineage>
</organism>
<reference evidence="20 21" key="1">
    <citation type="journal article" date="2021" name="Sci. Rep.">
        <title>Genome sequencing of the multicellular alga Astrephomene provides insights into convergent evolution of germ-soma differentiation.</title>
        <authorList>
            <person name="Yamashita S."/>
            <person name="Yamamoto K."/>
            <person name="Matsuzaki R."/>
            <person name="Suzuki S."/>
            <person name="Yamaguchi H."/>
            <person name="Hirooka S."/>
            <person name="Minakuchi Y."/>
            <person name="Miyagishima S."/>
            <person name="Kawachi M."/>
            <person name="Toyoda A."/>
            <person name="Nozaki H."/>
        </authorList>
    </citation>
    <scope>NUCLEOTIDE SEQUENCE [LARGE SCALE GENOMIC DNA]</scope>
    <source>
        <strain evidence="20 21">NIES-4017</strain>
    </source>
</reference>
<feature type="region of interest" description="Disordered" evidence="19">
    <location>
        <begin position="185"/>
        <end position="207"/>
    </location>
</feature>
<evidence type="ECO:0000256" key="7">
    <source>
        <dbReference type="ARBA" id="ARBA00018337"/>
    </source>
</evidence>
<gene>
    <name evidence="20" type="ORF">Agub_g3444</name>
</gene>
<evidence type="ECO:0000256" key="10">
    <source>
        <dbReference type="ARBA" id="ARBA00022695"/>
    </source>
</evidence>
<keyword evidence="14" id="KW-0496">Mitochondrion</keyword>
<evidence type="ECO:0000256" key="13">
    <source>
        <dbReference type="ARBA" id="ARBA00023098"/>
    </source>
</evidence>
<evidence type="ECO:0000256" key="19">
    <source>
        <dbReference type="SAM" id="MobiDB-lite"/>
    </source>
</evidence>
<name>A0AAD3DJ85_9CHLO</name>
<accession>A0AAD3DJ85</accession>
<evidence type="ECO:0000256" key="1">
    <source>
        <dbReference type="ARBA" id="ARBA00001946"/>
    </source>
</evidence>
<keyword evidence="12" id="KW-0460">Magnesium</keyword>
<feature type="region of interest" description="Disordered" evidence="19">
    <location>
        <begin position="57"/>
        <end position="86"/>
    </location>
</feature>
<dbReference type="GO" id="GO:0005743">
    <property type="term" value="C:mitochondrial inner membrane"/>
    <property type="evidence" value="ECO:0007669"/>
    <property type="project" value="UniProtKB-SubCell"/>
</dbReference>
<keyword evidence="8" id="KW-0444">Lipid biosynthesis</keyword>
<dbReference type="GO" id="GO:0016024">
    <property type="term" value="P:CDP-diacylglycerol biosynthetic process"/>
    <property type="evidence" value="ECO:0007669"/>
    <property type="project" value="TreeGrafter"/>
</dbReference>
<evidence type="ECO:0000256" key="9">
    <source>
        <dbReference type="ARBA" id="ARBA00022679"/>
    </source>
</evidence>
<evidence type="ECO:0000256" key="16">
    <source>
        <dbReference type="ARBA" id="ARBA00023209"/>
    </source>
</evidence>